<organism evidence="1 2">
    <name type="scientific">Geodermatophilus maliterrae</name>
    <dbReference type="NCBI Taxonomy" id="3162531"/>
    <lineage>
        <taxon>Bacteria</taxon>
        <taxon>Bacillati</taxon>
        <taxon>Actinomycetota</taxon>
        <taxon>Actinomycetes</taxon>
        <taxon>Geodermatophilales</taxon>
        <taxon>Geodermatophilaceae</taxon>
        <taxon>Geodermatophilus</taxon>
    </lineage>
</organism>
<dbReference type="RefSeq" id="WP_369209732.1">
    <property type="nucleotide sequence ID" value="NZ_JBFNXQ010000094.1"/>
</dbReference>
<gene>
    <name evidence="1" type="ORF">ABQ292_21390</name>
</gene>
<evidence type="ECO:0000313" key="1">
    <source>
        <dbReference type="EMBL" id="MEX5720916.1"/>
    </source>
</evidence>
<dbReference type="Proteomes" id="UP001560045">
    <property type="component" value="Unassembled WGS sequence"/>
</dbReference>
<evidence type="ECO:0000313" key="2">
    <source>
        <dbReference type="Proteomes" id="UP001560045"/>
    </source>
</evidence>
<protein>
    <submittedName>
        <fullName evidence="1">Uncharacterized protein</fullName>
    </submittedName>
</protein>
<proteinExistence type="predicted"/>
<name>A0ABV3XKJ3_9ACTN</name>
<dbReference type="EMBL" id="JBFNXQ010000094">
    <property type="protein sequence ID" value="MEX5720916.1"/>
    <property type="molecule type" value="Genomic_DNA"/>
</dbReference>
<comment type="caution">
    <text evidence="1">The sequence shown here is derived from an EMBL/GenBank/DDBJ whole genome shotgun (WGS) entry which is preliminary data.</text>
</comment>
<keyword evidence="2" id="KW-1185">Reference proteome</keyword>
<accession>A0ABV3XKJ3</accession>
<sequence length="68" mass="6681">MTLAGSGSTATVFGTTISFGGVQDGRAGLRVGEQDVSCAPGQTVSSGPLDLECTAVGADSVDFTASLR</sequence>
<reference evidence="1 2" key="1">
    <citation type="submission" date="2024-06" db="EMBL/GenBank/DDBJ databases">
        <title>Draft genome sequence of Geodermatophilus badlandi, a novel member of the Geodermatophilaceae isolated from badland sedimentary rocks in the Red desert, Wyoming, USA.</title>
        <authorList>
            <person name="Ben Tekaya S."/>
            <person name="Nouioui I."/>
            <person name="Flores G.M."/>
            <person name="Shaal M.N."/>
            <person name="Bredoire F."/>
            <person name="Basile F."/>
            <person name="Van Diepen L."/>
            <person name="Ward N.L."/>
        </authorList>
    </citation>
    <scope>NUCLEOTIDE SEQUENCE [LARGE SCALE GENOMIC DNA]</scope>
    <source>
        <strain evidence="1 2">WL48A</strain>
    </source>
</reference>